<dbReference type="InterPro" id="IPR057326">
    <property type="entry name" value="KR_dom"/>
</dbReference>
<dbReference type="PRINTS" id="PR00081">
    <property type="entry name" value="GDHRDH"/>
</dbReference>
<dbReference type="Gene3D" id="3.40.50.720">
    <property type="entry name" value="NAD(P)-binding Rossmann-like Domain"/>
    <property type="match status" value="1"/>
</dbReference>
<comment type="similarity">
    <text evidence="1 3">Belongs to the short-chain dehydrogenases/reductases (SDR) family.</text>
</comment>
<name>A0ABM1BZ80_LIMPO</name>
<dbReference type="GeneID" id="106475321"/>
<evidence type="ECO:0000256" key="2">
    <source>
        <dbReference type="ARBA" id="ARBA00023002"/>
    </source>
</evidence>
<feature type="non-terminal residue" evidence="6">
    <location>
        <position position="237"/>
    </location>
</feature>
<feature type="domain" description="Ketoreductase" evidence="4">
    <location>
        <begin position="42"/>
        <end position="220"/>
    </location>
</feature>
<dbReference type="PANTHER" id="PTHR24322:SF736">
    <property type="entry name" value="RETINOL DEHYDROGENASE 10"/>
    <property type="match status" value="1"/>
</dbReference>
<dbReference type="InterPro" id="IPR002347">
    <property type="entry name" value="SDR_fam"/>
</dbReference>
<keyword evidence="2" id="KW-0560">Oxidoreductase</keyword>
<evidence type="ECO:0000259" key="4">
    <source>
        <dbReference type="SMART" id="SM00822"/>
    </source>
</evidence>
<protein>
    <submittedName>
        <fullName evidence="6">17-beta-hydroxysteroid dehydrogenase 13-like</fullName>
    </submittedName>
</protein>
<dbReference type="RefSeq" id="XP_013791465.1">
    <property type="nucleotide sequence ID" value="XM_013936011.2"/>
</dbReference>
<dbReference type="PANTHER" id="PTHR24322">
    <property type="entry name" value="PKSB"/>
    <property type="match status" value="1"/>
</dbReference>
<keyword evidence="5" id="KW-1185">Reference proteome</keyword>
<sequence length="237" mass="26342">MFIAIVQLISELLVLFAKTSVMILERTFRLIFPESEKSVIGEVVLITGAGRGMGRELALQFAKRRTLLVLWDINENEVQNVAEEVRQLGAEAHAYKCDVSNFHQVEAMAARVTREVGDVTILFNNAGIVHLKPFSDLQPAEILRTMSVNTLAHFWTIKHFLPRMIELGRGHVAAMCSICGILGGPFTADYSASKHAVIGLMRALEEELYFTGKGDIIKFTAICPTIVNTGFVHYPHT</sequence>
<organism evidence="5 6">
    <name type="scientific">Limulus polyphemus</name>
    <name type="common">Atlantic horseshoe crab</name>
    <dbReference type="NCBI Taxonomy" id="6850"/>
    <lineage>
        <taxon>Eukaryota</taxon>
        <taxon>Metazoa</taxon>
        <taxon>Ecdysozoa</taxon>
        <taxon>Arthropoda</taxon>
        <taxon>Chelicerata</taxon>
        <taxon>Merostomata</taxon>
        <taxon>Xiphosura</taxon>
        <taxon>Limulidae</taxon>
        <taxon>Limulus</taxon>
    </lineage>
</organism>
<evidence type="ECO:0000313" key="6">
    <source>
        <dbReference type="RefSeq" id="XP_013791465.1"/>
    </source>
</evidence>
<dbReference type="InterPro" id="IPR036291">
    <property type="entry name" value="NAD(P)-bd_dom_sf"/>
</dbReference>
<evidence type="ECO:0000256" key="1">
    <source>
        <dbReference type="ARBA" id="ARBA00006484"/>
    </source>
</evidence>
<gene>
    <name evidence="6" type="primary">LOC106475321</name>
</gene>
<dbReference type="SUPFAM" id="SSF51735">
    <property type="entry name" value="NAD(P)-binding Rossmann-fold domains"/>
    <property type="match status" value="1"/>
</dbReference>
<evidence type="ECO:0000256" key="3">
    <source>
        <dbReference type="RuleBase" id="RU000363"/>
    </source>
</evidence>
<dbReference type="Proteomes" id="UP000694941">
    <property type="component" value="Unplaced"/>
</dbReference>
<reference evidence="6" key="1">
    <citation type="submission" date="2025-08" db="UniProtKB">
        <authorList>
            <consortium name="RefSeq"/>
        </authorList>
    </citation>
    <scope>IDENTIFICATION</scope>
    <source>
        <tissue evidence="6">Muscle</tissue>
    </source>
</reference>
<accession>A0ABM1BZ80</accession>
<dbReference type="SMART" id="SM00822">
    <property type="entry name" value="PKS_KR"/>
    <property type="match status" value="1"/>
</dbReference>
<evidence type="ECO:0000313" key="5">
    <source>
        <dbReference type="Proteomes" id="UP000694941"/>
    </source>
</evidence>
<proteinExistence type="inferred from homology"/>
<dbReference type="PRINTS" id="PR00080">
    <property type="entry name" value="SDRFAMILY"/>
</dbReference>
<dbReference type="Pfam" id="PF00106">
    <property type="entry name" value="adh_short"/>
    <property type="match status" value="1"/>
</dbReference>